<dbReference type="GeneID" id="41962163"/>
<reference evidence="3" key="2">
    <citation type="submission" date="2019-10" db="EMBL/GenBank/DDBJ databases">
        <authorList>
            <consortium name="NCBI Genome Project"/>
        </authorList>
    </citation>
    <scope>NUCLEOTIDE SEQUENCE</scope>
    <source>
        <strain evidence="3">NI907</strain>
    </source>
</reference>
<proteinExistence type="predicted"/>
<keyword evidence="1" id="KW-0732">Signal</keyword>
<dbReference type="Proteomes" id="UP000515153">
    <property type="component" value="Unplaced"/>
</dbReference>
<evidence type="ECO:0000256" key="1">
    <source>
        <dbReference type="SAM" id="SignalP"/>
    </source>
</evidence>
<feature type="signal peptide" evidence="1">
    <location>
        <begin position="1"/>
        <end position="19"/>
    </location>
</feature>
<organism evidence="2 3">
    <name type="scientific">Pyricularia grisea</name>
    <name type="common">Crabgrass-specific blast fungus</name>
    <name type="synonym">Magnaporthe grisea</name>
    <dbReference type="NCBI Taxonomy" id="148305"/>
    <lineage>
        <taxon>Eukaryota</taxon>
        <taxon>Fungi</taxon>
        <taxon>Dikarya</taxon>
        <taxon>Ascomycota</taxon>
        <taxon>Pezizomycotina</taxon>
        <taxon>Sordariomycetes</taxon>
        <taxon>Sordariomycetidae</taxon>
        <taxon>Magnaporthales</taxon>
        <taxon>Pyriculariaceae</taxon>
        <taxon>Pyricularia</taxon>
    </lineage>
</organism>
<feature type="chain" id="PRO_5028148568" evidence="1">
    <location>
        <begin position="20"/>
        <end position="276"/>
    </location>
</feature>
<reference evidence="3" key="1">
    <citation type="journal article" date="2019" name="Mol. Biol. Evol.">
        <title>Blast fungal genomes show frequent chromosomal changes, gene gains and losses, and effector gene turnover.</title>
        <authorList>
            <person name="Gomez Luciano L.B."/>
            <person name="Jason Tsai I."/>
            <person name="Chuma I."/>
            <person name="Tosa Y."/>
            <person name="Chen Y.H."/>
            <person name="Li J.Y."/>
            <person name="Li M.Y."/>
            <person name="Jade Lu M.Y."/>
            <person name="Nakayashiki H."/>
            <person name="Li W.H."/>
        </authorList>
    </citation>
    <scope>NUCLEOTIDE SEQUENCE</scope>
    <source>
        <strain evidence="3">NI907</strain>
    </source>
</reference>
<reference evidence="3" key="3">
    <citation type="submission" date="2025-08" db="UniProtKB">
        <authorList>
            <consortium name="RefSeq"/>
        </authorList>
    </citation>
    <scope>IDENTIFICATION</scope>
    <source>
        <strain evidence="3">NI907</strain>
    </source>
</reference>
<protein>
    <submittedName>
        <fullName evidence="3">Uncharacterized protein</fullName>
    </submittedName>
</protein>
<keyword evidence="2" id="KW-1185">Reference proteome</keyword>
<accession>A0A6P8B1E2</accession>
<dbReference type="RefSeq" id="XP_030980993.1">
    <property type="nucleotide sequence ID" value="XM_031127254.1"/>
</dbReference>
<name>A0A6P8B1E2_PYRGI</name>
<evidence type="ECO:0000313" key="2">
    <source>
        <dbReference type="Proteomes" id="UP000515153"/>
    </source>
</evidence>
<dbReference type="AlphaFoldDB" id="A0A6P8B1E2"/>
<evidence type="ECO:0000313" key="3">
    <source>
        <dbReference type="RefSeq" id="XP_030980993.1"/>
    </source>
</evidence>
<dbReference type="KEGG" id="pgri:PgNI_07239"/>
<sequence>MKSFTIAAILAATTSLVSAAPANPTGGNPCDVIRCSSGTICQVSGDGESGSCVPESEQQCGEDVVCGHGSRCCNPVMGICVSPPNMFCIMSGGGGLVSDDDNTTSSEWAPAAAGPCDDIVCTGTTICQPSEDASTAKCVPIEEQQCGEDVICPHGQRCCNPFLGICLTPPDMACPRSAGSTLPPVQQLEETFEQKGSNNGTFCGPNICQADETCCNPSCGYCTKPGQGCTKEFCVPGSGPQCGTKAFCPFEWECCNASCGTCVRPGGSCTMQFCGE</sequence>
<gene>
    <name evidence="3" type="ORF">PgNI_07239</name>
</gene>